<keyword evidence="2" id="KW-1185">Reference proteome</keyword>
<dbReference type="Proteomes" id="UP000199518">
    <property type="component" value="Unassembled WGS sequence"/>
</dbReference>
<evidence type="ECO:0000313" key="2">
    <source>
        <dbReference type="Proteomes" id="UP000199518"/>
    </source>
</evidence>
<gene>
    <name evidence="1" type="ORF">SAMN05421753_11055</name>
</gene>
<organism evidence="1 2">
    <name type="scientific">Planctomicrobium piriforme</name>
    <dbReference type="NCBI Taxonomy" id="1576369"/>
    <lineage>
        <taxon>Bacteria</taxon>
        <taxon>Pseudomonadati</taxon>
        <taxon>Planctomycetota</taxon>
        <taxon>Planctomycetia</taxon>
        <taxon>Planctomycetales</taxon>
        <taxon>Planctomycetaceae</taxon>
        <taxon>Planctomicrobium</taxon>
    </lineage>
</organism>
<dbReference type="AlphaFoldDB" id="A0A1I3J4D7"/>
<reference evidence="2" key="1">
    <citation type="submission" date="2016-10" db="EMBL/GenBank/DDBJ databases">
        <authorList>
            <person name="Varghese N."/>
            <person name="Submissions S."/>
        </authorList>
    </citation>
    <scope>NUCLEOTIDE SEQUENCE [LARGE SCALE GENOMIC DNA]</scope>
    <source>
        <strain evidence="2">DSM 26348</strain>
    </source>
</reference>
<accession>A0A1I3J4D7</accession>
<dbReference type="EMBL" id="FOQD01000010">
    <property type="protein sequence ID" value="SFI55117.1"/>
    <property type="molecule type" value="Genomic_DNA"/>
</dbReference>
<evidence type="ECO:0000313" key="1">
    <source>
        <dbReference type="EMBL" id="SFI55117.1"/>
    </source>
</evidence>
<name>A0A1I3J4D7_9PLAN</name>
<sequence>MASEYNKSTFNRDLIAPLSPLRIWYDRPFEQSSTKKPVSMSLVEDAYRAAVDRMTPAQKFHRSLAMMVWGARGACPTDAKRIWSLFA</sequence>
<proteinExistence type="predicted"/>
<protein>
    <submittedName>
        <fullName evidence="1">Uncharacterized protein</fullName>
    </submittedName>
</protein>
<dbReference type="STRING" id="1576369.SAMN05421753_11055"/>